<reference evidence="2" key="2">
    <citation type="submission" date="2020-09" db="EMBL/GenBank/DDBJ databases">
        <authorList>
            <person name="Sun Q."/>
            <person name="Ohkuma M."/>
        </authorList>
    </citation>
    <scope>NUCLEOTIDE SEQUENCE</scope>
    <source>
        <strain evidence="2">JCM 11219</strain>
    </source>
</reference>
<dbReference type="AlphaFoldDB" id="A0A830E540"/>
<reference evidence="1" key="4">
    <citation type="journal article" date="2023" name="Microbiol. Resour. Announc.">
        <title>Complete Genome Sequence of Vulcanisaeta souniana Strain IC-059, a Hyperthermophilic Archaeon Isolated from Hot Spring Water in Japan.</title>
        <authorList>
            <person name="Kato S."/>
            <person name="Itoh T."/>
            <person name="Wu L."/>
            <person name="Ma J."/>
            <person name="Ohkuma M."/>
        </authorList>
    </citation>
    <scope>NUCLEOTIDE SEQUENCE</scope>
    <source>
        <strain evidence="1">JCM 11219</strain>
    </source>
</reference>
<accession>A0A830E540</accession>
<organism evidence="2 3">
    <name type="scientific">Vulcanisaeta souniana JCM 11219</name>
    <dbReference type="NCBI Taxonomy" id="1293586"/>
    <lineage>
        <taxon>Archaea</taxon>
        <taxon>Thermoproteota</taxon>
        <taxon>Thermoprotei</taxon>
        <taxon>Thermoproteales</taxon>
        <taxon>Thermoproteaceae</taxon>
        <taxon>Vulcanisaeta</taxon>
    </lineage>
</organism>
<dbReference type="EMBL" id="AP026830">
    <property type="protein sequence ID" value="BDR91678.1"/>
    <property type="molecule type" value="Genomic_DNA"/>
</dbReference>
<keyword evidence="4" id="KW-1185">Reference proteome</keyword>
<dbReference type="Proteomes" id="UP001060771">
    <property type="component" value="Chromosome"/>
</dbReference>
<evidence type="ECO:0000313" key="3">
    <source>
        <dbReference type="Proteomes" id="UP000657075"/>
    </source>
</evidence>
<dbReference type="RefSeq" id="WP_054843498.1">
    <property type="nucleotide sequence ID" value="NZ_AP026830.1"/>
</dbReference>
<proteinExistence type="predicted"/>
<dbReference type="EMBL" id="BMNM01000001">
    <property type="protein sequence ID" value="GGI71380.1"/>
    <property type="molecule type" value="Genomic_DNA"/>
</dbReference>
<dbReference type="Proteomes" id="UP000657075">
    <property type="component" value="Unassembled WGS sequence"/>
</dbReference>
<evidence type="ECO:0008006" key="5">
    <source>
        <dbReference type="Google" id="ProtNLM"/>
    </source>
</evidence>
<sequence length="117" mass="13532">MLINIRLYMIDGRDNKYLEFIRDAINEVTNELRTSGSIIRFTSVKINRDYIDIILGMLLGGEGPAEFIPIINELREYNVFDLPALIINGKKVLEGKVQEPSIIKYTLSRKFHELFNV</sequence>
<reference evidence="4" key="3">
    <citation type="submission" date="2022-09" db="EMBL/GenBank/DDBJ databases">
        <title>Complete genome sequence of Vulcanisaeta souniana.</title>
        <authorList>
            <person name="Kato S."/>
            <person name="Itoh T."/>
            <person name="Ohkuma M."/>
        </authorList>
    </citation>
    <scope>NUCLEOTIDE SEQUENCE [LARGE SCALE GENOMIC DNA]</scope>
    <source>
        <strain evidence="4">JCM 11219</strain>
    </source>
</reference>
<dbReference type="OrthoDB" id="29008at2157"/>
<evidence type="ECO:0000313" key="4">
    <source>
        <dbReference type="Proteomes" id="UP001060771"/>
    </source>
</evidence>
<gene>
    <name evidence="2" type="ORF">GCM10007112_05250</name>
    <name evidence="1" type="ORF">Vsou_07710</name>
</gene>
<name>A0A830E540_9CREN</name>
<evidence type="ECO:0000313" key="1">
    <source>
        <dbReference type="EMBL" id="BDR91678.1"/>
    </source>
</evidence>
<protein>
    <recommendedName>
        <fullName evidence="5">Thioredoxin-like fold domain-containing protein</fullName>
    </recommendedName>
</protein>
<dbReference type="Gene3D" id="3.40.30.10">
    <property type="entry name" value="Glutaredoxin"/>
    <property type="match status" value="1"/>
</dbReference>
<dbReference type="GeneID" id="76206324"/>
<evidence type="ECO:0000313" key="2">
    <source>
        <dbReference type="EMBL" id="GGI71380.1"/>
    </source>
</evidence>
<reference evidence="2" key="1">
    <citation type="journal article" date="2014" name="Int. J. Syst. Evol. Microbiol.">
        <title>Complete genome sequence of Corynebacterium casei LMG S-19264T (=DSM 44701T), isolated from a smear-ripened cheese.</title>
        <authorList>
            <consortium name="US DOE Joint Genome Institute (JGI-PGF)"/>
            <person name="Walter F."/>
            <person name="Albersmeier A."/>
            <person name="Kalinowski J."/>
            <person name="Ruckert C."/>
        </authorList>
    </citation>
    <scope>NUCLEOTIDE SEQUENCE</scope>
    <source>
        <strain evidence="2">JCM 11219</strain>
    </source>
</reference>